<keyword evidence="2" id="KW-1185">Reference proteome</keyword>
<dbReference type="Proteomes" id="UP000793456">
    <property type="component" value="Chromosome XIX"/>
</dbReference>
<evidence type="ECO:0000313" key="1">
    <source>
        <dbReference type="EMBL" id="TMS06691.1"/>
    </source>
</evidence>
<gene>
    <name evidence="1" type="ORF">E3U43_016450</name>
</gene>
<name>A0ACD3QJ08_LARCR</name>
<sequence>MDHTIAGIEDLCGQWSHFYWKDKFMKFNNRILRRILIRDNRAESSIVALYKKLELQNAMEILDTVAGDISAAPSIVSLYEEKKSSAKPKRKFLAADLRNMHDILSKNMYKIRQRTVAYTGKHTLPNDSHTKEILIRRHASIRRSLRPGSFQTTMNQETMSEVAVPLQSLSVSAAFALVLLQSHDASAAVGHPARGAVRRHAERKQKRRERGRTGRGTPRANSSSSDSRVPAPRRHPHSSADSGSADNFRNGHHEAAGEEEEKRQPSSPTPAWAAEPRDSAAQNPLLRRPQWNPKKM</sequence>
<evidence type="ECO:0000313" key="2">
    <source>
        <dbReference type="Proteomes" id="UP000793456"/>
    </source>
</evidence>
<comment type="caution">
    <text evidence="1">The sequence shown here is derived from an EMBL/GenBank/DDBJ whole genome shotgun (WGS) entry which is preliminary data.</text>
</comment>
<accession>A0ACD3QJ08</accession>
<organism evidence="1 2">
    <name type="scientific">Larimichthys crocea</name>
    <name type="common">Large yellow croaker</name>
    <name type="synonym">Pseudosciaena crocea</name>
    <dbReference type="NCBI Taxonomy" id="215358"/>
    <lineage>
        <taxon>Eukaryota</taxon>
        <taxon>Metazoa</taxon>
        <taxon>Chordata</taxon>
        <taxon>Craniata</taxon>
        <taxon>Vertebrata</taxon>
        <taxon>Euteleostomi</taxon>
        <taxon>Actinopterygii</taxon>
        <taxon>Neopterygii</taxon>
        <taxon>Teleostei</taxon>
        <taxon>Neoteleostei</taxon>
        <taxon>Acanthomorphata</taxon>
        <taxon>Eupercaria</taxon>
        <taxon>Sciaenidae</taxon>
        <taxon>Larimichthys</taxon>
    </lineage>
</organism>
<dbReference type="EMBL" id="CM011692">
    <property type="protein sequence ID" value="TMS06691.1"/>
    <property type="molecule type" value="Genomic_DNA"/>
</dbReference>
<protein>
    <submittedName>
        <fullName evidence="1">Uncharacterized protein</fullName>
    </submittedName>
</protein>
<proteinExistence type="predicted"/>
<reference evidence="1" key="1">
    <citation type="submission" date="2018-11" db="EMBL/GenBank/DDBJ databases">
        <title>The sequence and de novo assembly of Larimichthys crocea genome using PacBio and Hi-C technologies.</title>
        <authorList>
            <person name="Xu P."/>
            <person name="Chen B."/>
            <person name="Zhou Z."/>
            <person name="Ke Q."/>
            <person name="Wu Y."/>
            <person name="Bai H."/>
            <person name="Pu F."/>
        </authorList>
    </citation>
    <scope>NUCLEOTIDE SEQUENCE</scope>
    <source>
        <tissue evidence="1">Muscle</tissue>
    </source>
</reference>